<reference evidence="1 2" key="1">
    <citation type="submission" date="2018-11" db="EMBL/GenBank/DDBJ databases">
        <title>Genome sequence and assembly of Colletotrichum sidae.</title>
        <authorList>
            <person name="Gan P."/>
            <person name="Shirasu K."/>
        </authorList>
    </citation>
    <scope>NUCLEOTIDE SEQUENCE [LARGE SCALE GENOMIC DNA]</scope>
    <source>
        <strain evidence="1 2">CBS 518.97</strain>
    </source>
</reference>
<sequence>MSLRSSWMTLRLWVDRSIQAWQPLAPETLSAESSSHHAQRGRHSTAPSVIPPRSYLAIAKRTLPVQTGRERRLIVPTTKSACSATWRTACLLLIAFQFAILYNGEQTPIRTRKAVLE</sequence>
<dbReference type="AlphaFoldDB" id="A0A4R8T171"/>
<protein>
    <submittedName>
        <fullName evidence="1">Uncharacterized protein</fullName>
    </submittedName>
</protein>
<evidence type="ECO:0000313" key="1">
    <source>
        <dbReference type="EMBL" id="TEA10098.1"/>
    </source>
</evidence>
<dbReference type="EMBL" id="QAPF01000682">
    <property type="protein sequence ID" value="TEA10098.1"/>
    <property type="molecule type" value="Genomic_DNA"/>
</dbReference>
<proteinExistence type="predicted"/>
<keyword evidence="2" id="KW-1185">Reference proteome</keyword>
<organism evidence="1 2">
    <name type="scientific">Colletotrichum sidae</name>
    <dbReference type="NCBI Taxonomy" id="1347389"/>
    <lineage>
        <taxon>Eukaryota</taxon>
        <taxon>Fungi</taxon>
        <taxon>Dikarya</taxon>
        <taxon>Ascomycota</taxon>
        <taxon>Pezizomycotina</taxon>
        <taxon>Sordariomycetes</taxon>
        <taxon>Hypocreomycetidae</taxon>
        <taxon>Glomerellales</taxon>
        <taxon>Glomerellaceae</taxon>
        <taxon>Colletotrichum</taxon>
        <taxon>Colletotrichum orbiculare species complex</taxon>
    </lineage>
</organism>
<gene>
    <name evidence="1" type="ORF">C8034_v010755</name>
</gene>
<comment type="caution">
    <text evidence="1">The sequence shown here is derived from an EMBL/GenBank/DDBJ whole genome shotgun (WGS) entry which is preliminary data.</text>
</comment>
<accession>A0A4R8T171</accession>
<evidence type="ECO:0000313" key="2">
    <source>
        <dbReference type="Proteomes" id="UP000295604"/>
    </source>
</evidence>
<dbReference type="Proteomes" id="UP000295604">
    <property type="component" value="Unassembled WGS sequence"/>
</dbReference>
<name>A0A4R8T171_9PEZI</name>